<accession>A0A348AMF8</accession>
<dbReference type="EMBL" id="AP018449">
    <property type="protein sequence ID" value="BBB92256.1"/>
    <property type="molecule type" value="Genomic_DNA"/>
</dbReference>
<dbReference type="KEGG" id="mana:MAMMFC1_02941"/>
<sequence>MEMKNDKWCTKKQDQLIKYFWVSQTHVVIFKNIT</sequence>
<gene>
    <name evidence="1" type="ORF">MAMMFC1_02941</name>
</gene>
<dbReference type="AlphaFoldDB" id="A0A348AMF8"/>
<organism evidence="1 2">
    <name type="scientific">Methylomusa anaerophila</name>
    <dbReference type="NCBI Taxonomy" id="1930071"/>
    <lineage>
        <taxon>Bacteria</taxon>
        <taxon>Bacillati</taxon>
        <taxon>Bacillota</taxon>
        <taxon>Negativicutes</taxon>
        <taxon>Selenomonadales</taxon>
        <taxon>Sporomusaceae</taxon>
        <taxon>Methylomusa</taxon>
    </lineage>
</organism>
<proteinExistence type="predicted"/>
<protein>
    <submittedName>
        <fullName evidence="1">Uncharacterized protein</fullName>
    </submittedName>
</protein>
<reference evidence="1 2" key="1">
    <citation type="journal article" date="2018" name="Int. J. Syst. Evol. Microbiol.">
        <title>Methylomusa anaerophila gen. nov., sp. nov., an anaerobic methanol-utilizing bacterium isolated from a microbial fuel cell.</title>
        <authorList>
            <person name="Amano N."/>
            <person name="Yamamuro A."/>
            <person name="Miyahara M."/>
            <person name="Kouzuma A."/>
            <person name="Abe T."/>
            <person name="Watanabe K."/>
        </authorList>
    </citation>
    <scope>NUCLEOTIDE SEQUENCE [LARGE SCALE GENOMIC DNA]</scope>
    <source>
        <strain evidence="1 2">MMFC1</strain>
    </source>
</reference>
<name>A0A348AMF8_9FIRM</name>
<keyword evidence="2" id="KW-1185">Reference proteome</keyword>
<dbReference type="Proteomes" id="UP000276437">
    <property type="component" value="Chromosome"/>
</dbReference>
<evidence type="ECO:0000313" key="1">
    <source>
        <dbReference type="EMBL" id="BBB92256.1"/>
    </source>
</evidence>
<evidence type="ECO:0000313" key="2">
    <source>
        <dbReference type="Proteomes" id="UP000276437"/>
    </source>
</evidence>